<dbReference type="Gene3D" id="1.10.357.10">
    <property type="entry name" value="Tetracycline Repressor, domain 2"/>
    <property type="match status" value="1"/>
</dbReference>
<keyword evidence="3" id="KW-0804">Transcription</keyword>
<gene>
    <name evidence="6" type="ORF">D1164_05290</name>
</gene>
<proteinExistence type="predicted"/>
<reference evidence="6 7" key="1">
    <citation type="journal article" date="2015" name="Int. J. Syst. Evol. Microbiol.">
        <title>Mariniphaga sediminis sp. nov., isolated from coastal sediment.</title>
        <authorList>
            <person name="Wang F.Q."/>
            <person name="Shen Q.Y."/>
            <person name="Chen G.J."/>
            <person name="Du Z.J."/>
        </authorList>
    </citation>
    <scope>NUCLEOTIDE SEQUENCE [LARGE SCALE GENOMIC DNA]</scope>
    <source>
        <strain evidence="6 7">SY21</strain>
    </source>
</reference>
<dbReference type="PANTHER" id="PTHR47506">
    <property type="entry name" value="TRANSCRIPTIONAL REGULATORY PROTEIN"/>
    <property type="match status" value="1"/>
</dbReference>
<dbReference type="OrthoDB" id="9809772at2"/>
<comment type="caution">
    <text evidence="6">The sequence shown here is derived from an EMBL/GenBank/DDBJ whole genome shotgun (WGS) entry which is preliminary data.</text>
</comment>
<dbReference type="Proteomes" id="UP000266441">
    <property type="component" value="Unassembled WGS sequence"/>
</dbReference>
<dbReference type="SUPFAM" id="SSF46689">
    <property type="entry name" value="Homeodomain-like"/>
    <property type="match status" value="1"/>
</dbReference>
<dbReference type="PANTHER" id="PTHR47506:SF1">
    <property type="entry name" value="HTH-TYPE TRANSCRIPTIONAL REGULATOR YJDC"/>
    <property type="match status" value="1"/>
</dbReference>
<dbReference type="SUPFAM" id="SSF48498">
    <property type="entry name" value="Tetracyclin repressor-like, C-terminal domain"/>
    <property type="match status" value="1"/>
</dbReference>
<keyword evidence="2 4" id="KW-0238">DNA-binding</keyword>
<dbReference type="AlphaFoldDB" id="A0A399D4C7"/>
<protein>
    <submittedName>
        <fullName evidence="6">TetR/AcrR family transcriptional regulator</fullName>
    </submittedName>
</protein>
<dbReference type="InterPro" id="IPR009057">
    <property type="entry name" value="Homeodomain-like_sf"/>
</dbReference>
<keyword evidence="1" id="KW-0805">Transcription regulation</keyword>
<dbReference type="InterPro" id="IPR001647">
    <property type="entry name" value="HTH_TetR"/>
</dbReference>
<evidence type="ECO:0000259" key="5">
    <source>
        <dbReference type="PROSITE" id="PS50977"/>
    </source>
</evidence>
<dbReference type="GO" id="GO:0003677">
    <property type="term" value="F:DNA binding"/>
    <property type="evidence" value="ECO:0007669"/>
    <property type="project" value="UniProtKB-UniRule"/>
</dbReference>
<evidence type="ECO:0000256" key="2">
    <source>
        <dbReference type="ARBA" id="ARBA00023125"/>
    </source>
</evidence>
<dbReference type="PROSITE" id="PS50977">
    <property type="entry name" value="HTH_TETR_2"/>
    <property type="match status" value="1"/>
</dbReference>
<evidence type="ECO:0000256" key="4">
    <source>
        <dbReference type="PROSITE-ProRule" id="PRU00335"/>
    </source>
</evidence>
<evidence type="ECO:0000256" key="3">
    <source>
        <dbReference type="ARBA" id="ARBA00023163"/>
    </source>
</evidence>
<evidence type="ECO:0000313" key="6">
    <source>
        <dbReference type="EMBL" id="RIH66326.1"/>
    </source>
</evidence>
<accession>A0A399D4C7</accession>
<feature type="DNA-binding region" description="H-T-H motif" evidence="4">
    <location>
        <begin position="25"/>
        <end position="44"/>
    </location>
</feature>
<keyword evidence="7" id="KW-1185">Reference proteome</keyword>
<dbReference type="EMBL" id="QWET01000003">
    <property type="protein sequence ID" value="RIH66326.1"/>
    <property type="molecule type" value="Genomic_DNA"/>
</dbReference>
<evidence type="ECO:0000313" key="7">
    <source>
        <dbReference type="Proteomes" id="UP000266441"/>
    </source>
</evidence>
<sequence>MSITREKILELGENLIRTKGYNAFSYQDISTEMGIKNAAVHYYFPTKANLGTSIVKTNIQRFEEMVENMHSLGFDEWKQLEAFIKIYVKSRRENKKCLVGSLGPAYNTLDGATQTELKKMIDIIMKWLTQILESGKAKNIFAFKEDTQSKALAIFSGLVASLQIHGIVEKVDYKTYSQSILDNLRP</sequence>
<dbReference type="RefSeq" id="WP_119348913.1">
    <property type="nucleotide sequence ID" value="NZ_JBFHKJ010000037.1"/>
</dbReference>
<dbReference type="InterPro" id="IPR036271">
    <property type="entry name" value="Tet_transcr_reg_TetR-rel_C_sf"/>
</dbReference>
<evidence type="ECO:0000256" key="1">
    <source>
        <dbReference type="ARBA" id="ARBA00023015"/>
    </source>
</evidence>
<feature type="domain" description="HTH tetR-type" evidence="5">
    <location>
        <begin position="2"/>
        <end position="62"/>
    </location>
</feature>
<organism evidence="6 7">
    <name type="scientific">Mariniphaga sediminis</name>
    <dbReference type="NCBI Taxonomy" id="1628158"/>
    <lineage>
        <taxon>Bacteria</taxon>
        <taxon>Pseudomonadati</taxon>
        <taxon>Bacteroidota</taxon>
        <taxon>Bacteroidia</taxon>
        <taxon>Marinilabiliales</taxon>
        <taxon>Prolixibacteraceae</taxon>
        <taxon>Mariniphaga</taxon>
    </lineage>
</organism>
<name>A0A399D4C7_9BACT</name>
<dbReference type="Pfam" id="PF00440">
    <property type="entry name" value="TetR_N"/>
    <property type="match status" value="1"/>
</dbReference>